<keyword evidence="3" id="KW-0175">Coiled coil</keyword>
<dbReference type="OrthoDB" id="5960688at2759"/>
<evidence type="ECO:0000313" key="6">
    <source>
        <dbReference type="Proteomes" id="UP000225706"/>
    </source>
</evidence>
<evidence type="ECO:0000256" key="1">
    <source>
        <dbReference type="ARBA" id="ARBA00001968"/>
    </source>
</evidence>
<dbReference type="AlphaFoldDB" id="A0A2B4R6R4"/>
<dbReference type="GO" id="GO:0046872">
    <property type="term" value="F:metal ion binding"/>
    <property type="evidence" value="ECO:0007669"/>
    <property type="project" value="UniProtKB-KW"/>
</dbReference>
<organism evidence="5 6">
    <name type="scientific">Stylophora pistillata</name>
    <name type="common">Smooth cauliflower coral</name>
    <dbReference type="NCBI Taxonomy" id="50429"/>
    <lineage>
        <taxon>Eukaryota</taxon>
        <taxon>Metazoa</taxon>
        <taxon>Cnidaria</taxon>
        <taxon>Anthozoa</taxon>
        <taxon>Hexacorallia</taxon>
        <taxon>Scleractinia</taxon>
        <taxon>Astrocoeniina</taxon>
        <taxon>Pocilloporidae</taxon>
        <taxon>Stylophora</taxon>
    </lineage>
</organism>
<dbReference type="Proteomes" id="UP000225706">
    <property type="component" value="Unassembled WGS sequence"/>
</dbReference>
<accession>A0A2B4R6R4</accession>
<keyword evidence="2" id="KW-0479">Metal-binding</keyword>
<proteinExistence type="predicted"/>
<dbReference type="PANTHER" id="PTHR23080:SF133">
    <property type="entry name" value="SI:CH211-262I1.5-RELATED"/>
    <property type="match status" value="1"/>
</dbReference>
<evidence type="ECO:0000256" key="3">
    <source>
        <dbReference type="SAM" id="Coils"/>
    </source>
</evidence>
<dbReference type="PANTHER" id="PTHR23080">
    <property type="entry name" value="THAP DOMAIN PROTEIN"/>
    <property type="match status" value="1"/>
</dbReference>
<keyword evidence="6" id="KW-1185">Reference proteome</keyword>
<name>A0A2B4R6R4_STYPI</name>
<feature type="domain" description="DDE Tnp4" evidence="4">
    <location>
        <begin position="80"/>
        <end position="210"/>
    </location>
</feature>
<evidence type="ECO:0000256" key="2">
    <source>
        <dbReference type="ARBA" id="ARBA00022723"/>
    </source>
</evidence>
<comment type="caution">
    <text evidence="5">The sequence shown here is derived from an EMBL/GenBank/DDBJ whole genome shotgun (WGS) entry which is preliminary data.</text>
</comment>
<sequence length="275" mass="31856">MIDKQQRREVRLRDASKDTTVNINVIDEQLKSIENTYPIVFKDPLVHENEKLLEELKQKEQEMLNLKERWRIREEELEEKALIDIVPKEGISFVSTLYGGSISDKEITQRSVLLEKLQPGDAIMADRGFNIQEMFASKCVRVNVLPIMNDSGQFEEHELLETRRIASLRIHVERAIERIKNYHILDSIPITLRRNGIIDMIFFVCAMLTNSLPPFYRIRKTTAYNSCGGTSSFARFVHLFTCQVLPLFKKFVIPSSLDVACNPILKKGYIDIKVL</sequence>
<evidence type="ECO:0000313" key="5">
    <source>
        <dbReference type="EMBL" id="PFX14044.1"/>
    </source>
</evidence>
<dbReference type="Pfam" id="PF13359">
    <property type="entry name" value="DDE_Tnp_4"/>
    <property type="match status" value="1"/>
</dbReference>
<evidence type="ECO:0000259" key="4">
    <source>
        <dbReference type="Pfam" id="PF13359"/>
    </source>
</evidence>
<dbReference type="EMBL" id="LSMT01000848">
    <property type="protein sequence ID" value="PFX14044.1"/>
    <property type="molecule type" value="Genomic_DNA"/>
</dbReference>
<comment type="cofactor">
    <cofactor evidence="1">
        <name>a divalent metal cation</name>
        <dbReference type="ChEBI" id="CHEBI:60240"/>
    </cofactor>
</comment>
<dbReference type="InterPro" id="IPR027806">
    <property type="entry name" value="HARBI1_dom"/>
</dbReference>
<dbReference type="STRING" id="50429.A0A2B4R6R4"/>
<reference evidence="6" key="1">
    <citation type="journal article" date="2017" name="bioRxiv">
        <title>Comparative analysis of the genomes of Stylophora pistillata and Acropora digitifera provides evidence for extensive differences between species of corals.</title>
        <authorList>
            <person name="Voolstra C.R."/>
            <person name="Li Y."/>
            <person name="Liew Y.J."/>
            <person name="Baumgarten S."/>
            <person name="Zoccola D."/>
            <person name="Flot J.-F."/>
            <person name="Tambutte S."/>
            <person name="Allemand D."/>
            <person name="Aranda M."/>
        </authorList>
    </citation>
    <scope>NUCLEOTIDE SEQUENCE [LARGE SCALE GENOMIC DNA]</scope>
</reference>
<feature type="coiled-coil region" evidence="3">
    <location>
        <begin position="42"/>
        <end position="80"/>
    </location>
</feature>
<gene>
    <name evidence="5" type="ORF">AWC38_SpisGene21831</name>
</gene>
<protein>
    <recommendedName>
        <fullName evidence="4">DDE Tnp4 domain-containing protein</fullName>
    </recommendedName>
</protein>